<evidence type="ECO:0000256" key="3">
    <source>
        <dbReference type="ARBA" id="ARBA00022448"/>
    </source>
</evidence>
<protein>
    <recommendedName>
        <fullName evidence="2">Protein amnionless</fullName>
    </recommendedName>
</protein>
<keyword evidence="8" id="KW-1133">Transmembrane helix</keyword>
<keyword evidence="6 10" id="KW-0732">Signal</keyword>
<feature type="signal peptide" evidence="10">
    <location>
        <begin position="1"/>
        <end position="22"/>
    </location>
</feature>
<evidence type="ECO:0000256" key="7">
    <source>
        <dbReference type="ARBA" id="ARBA00022927"/>
    </source>
</evidence>
<evidence type="ECO:0000256" key="1">
    <source>
        <dbReference type="ARBA" id="ARBA00004251"/>
    </source>
</evidence>
<evidence type="ECO:0000256" key="8">
    <source>
        <dbReference type="ARBA" id="ARBA00022989"/>
    </source>
</evidence>
<keyword evidence="3" id="KW-0813">Transport</keyword>
<keyword evidence="7" id="KW-0653">Protein transport</keyword>
<evidence type="ECO:0000256" key="5">
    <source>
        <dbReference type="ARBA" id="ARBA00022692"/>
    </source>
</evidence>
<dbReference type="Pfam" id="PF14828">
    <property type="entry name" value="Amnionless"/>
    <property type="match status" value="1"/>
</dbReference>
<sequence>MMYKTSFHVLVLLLTYVGGSYCSSTIKTWILNNNFDNPNNWNTKRNPCNKDRVIFPAQENVVVYIPGSLKVRTMVLPMNGQFVLGNSAVFSLSEGSISATDPSCEGQDIQFKGLRGNWFDPPNWNVSSSSAMNIVGGSYPSPIPHSEQVPCPRDNVVFPVGKSFKVSVKTQTGGIKVNSIIINGMVYNDNNSFSTFIRSPTGKRLFDSDNSLITVEKNDCSDSTSCACGNDRRDILLVICAFRTPQCPTPQCSDPIQPIGHCCKICGSSLLMTYGHQFQFNPVKQLFTGHLTKPQYLEVQGYISKTHDNKIQMIFVDGKSSYGKAAQLAQEFESSFQKEMFGVTSVVMKRSVQWNSGIFPSAHKSGISTFELHNKSSIIFIKSRNILIIAVMFDFFFLN</sequence>
<name>A0ABM1S2D0_LIMPO</name>
<keyword evidence="4" id="KW-1003">Cell membrane</keyword>
<gene>
    <name evidence="12" type="primary">LOC106478271</name>
</gene>
<evidence type="ECO:0000313" key="11">
    <source>
        <dbReference type="Proteomes" id="UP000694941"/>
    </source>
</evidence>
<dbReference type="Proteomes" id="UP000694941">
    <property type="component" value="Unplaced"/>
</dbReference>
<dbReference type="RefSeq" id="XP_022237785.1">
    <property type="nucleotide sequence ID" value="XM_022382077.1"/>
</dbReference>
<proteinExistence type="predicted"/>
<keyword evidence="9" id="KW-0472">Membrane</keyword>
<evidence type="ECO:0000256" key="4">
    <source>
        <dbReference type="ARBA" id="ARBA00022475"/>
    </source>
</evidence>
<dbReference type="PANTHER" id="PTHR14995">
    <property type="entry name" value="AMNIONLESS"/>
    <property type="match status" value="1"/>
</dbReference>
<evidence type="ECO:0000256" key="9">
    <source>
        <dbReference type="ARBA" id="ARBA00023136"/>
    </source>
</evidence>
<comment type="subcellular location">
    <subcellularLocation>
        <location evidence="1">Cell membrane</location>
        <topology evidence="1">Single-pass type I membrane protein</topology>
    </subcellularLocation>
</comment>
<dbReference type="GeneID" id="106478271"/>
<evidence type="ECO:0000313" key="12">
    <source>
        <dbReference type="RefSeq" id="XP_022237785.1"/>
    </source>
</evidence>
<accession>A0ABM1S2D0</accession>
<evidence type="ECO:0000256" key="10">
    <source>
        <dbReference type="SAM" id="SignalP"/>
    </source>
</evidence>
<evidence type="ECO:0000256" key="6">
    <source>
        <dbReference type="ARBA" id="ARBA00022729"/>
    </source>
</evidence>
<feature type="chain" id="PRO_5045745162" description="Protein amnionless" evidence="10">
    <location>
        <begin position="23"/>
        <end position="399"/>
    </location>
</feature>
<dbReference type="PANTHER" id="PTHR14995:SF2">
    <property type="entry name" value="PROTEIN AMNIONLESS"/>
    <property type="match status" value="1"/>
</dbReference>
<dbReference type="InterPro" id="IPR026112">
    <property type="entry name" value="AMN"/>
</dbReference>
<evidence type="ECO:0000256" key="2">
    <source>
        <dbReference type="ARBA" id="ARBA00021200"/>
    </source>
</evidence>
<keyword evidence="5" id="KW-0812">Transmembrane</keyword>
<reference evidence="12" key="1">
    <citation type="submission" date="2025-08" db="UniProtKB">
        <authorList>
            <consortium name="RefSeq"/>
        </authorList>
    </citation>
    <scope>IDENTIFICATION</scope>
    <source>
        <tissue evidence="12">Muscle</tissue>
    </source>
</reference>
<keyword evidence="11" id="KW-1185">Reference proteome</keyword>
<organism evidence="11 12">
    <name type="scientific">Limulus polyphemus</name>
    <name type="common">Atlantic horseshoe crab</name>
    <dbReference type="NCBI Taxonomy" id="6850"/>
    <lineage>
        <taxon>Eukaryota</taxon>
        <taxon>Metazoa</taxon>
        <taxon>Ecdysozoa</taxon>
        <taxon>Arthropoda</taxon>
        <taxon>Chelicerata</taxon>
        <taxon>Merostomata</taxon>
        <taxon>Xiphosura</taxon>
        <taxon>Limulidae</taxon>
        <taxon>Limulus</taxon>
    </lineage>
</organism>